<protein>
    <submittedName>
        <fullName evidence="1">Uncharacterized protein</fullName>
    </submittedName>
</protein>
<evidence type="ECO:0000313" key="1">
    <source>
        <dbReference type="EMBL" id="CAJ75692.1"/>
    </source>
</evidence>
<accession>Q1EM29</accession>
<reference evidence="1" key="1">
    <citation type="journal article" date="2006" name="Appl. Environ. Microbiol.">
        <title>Evidence for existence of "mesotogas," members of the order Thermotogales adapted to low-temperature environments.</title>
        <authorList>
            <person name="Nesbo C.L."/>
            <person name="Dlutek M."/>
            <person name="Zhaxybayeva O."/>
            <person name="Doolittle F.W."/>
        </authorList>
    </citation>
    <scope>NUCLEOTIDE SEQUENCE</scope>
</reference>
<dbReference type="AlphaFoldDB" id="Q1EM29"/>
<name>Q1EM29_9BACT</name>
<proteinExistence type="predicted"/>
<organism evidence="1">
    <name type="scientific">uncultured Thermotogales bacterium</name>
    <dbReference type="NCBI Taxonomy" id="221214"/>
    <lineage>
        <taxon>Bacteria</taxon>
        <taxon>Thermotogati</taxon>
        <taxon>Thermotogota</taxon>
        <taxon>Thermotogae</taxon>
        <taxon>Thermotogales</taxon>
        <taxon>environmental samples</taxon>
    </lineage>
</organism>
<dbReference type="EMBL" id="AM184115">
    <property type="protein sequence ID" value="CAJ75692.1"/>
    <property type="molecule type" value="Genomic_DNA"/>
</dbReference>
<sequence length="67" mass="7543">MSVFASACGECRYSIDASPWSWEYVDVDCEGFGVASCNKCTIMFYFFQIEDDFEAEAVSESCFCSDL</sequence>
<gene>
    <name evidence="1" type="ORF">mes0008</name>
</gene>